<dbReference type="Proteomes" id="UP000182126">
    <property type="component" value="Chromosome I"/>
</dbReference>
<gene>
    <name evidence="1" type="ORF">SAMN04489809_0066</name>
</gene>
<dbReference type="EMBL" id="LT629770">
    <property type="protein sequence ID" value="SDR71913.1"/>
    <property type="molecule type" value="Genomic_DNA"/>
</dbReference>
<accession>A0A1H1LBQ0</accession>
<name>A0A1H1LBQ0_9MICO</name>
<reference evidence="1 2" key="1">
    <citation type="submission" date="2016-10" db="EMBL/GenBank/DDBJ databases">
        <authorList>
            <person name="de Groot N.N."/>
        </authorList>
    </citation>
    <scope>NUCLEOTIDE SEQUENCE [LARGE SCALE GENOMIC DNA]</scope>
    <source>
        <strain evidence="1 2">DSM 15019</strain>
    </source>
</reference>
<evidence type="ECO:0000313" key="1">
    <source>
        <dbReference type="EMBL" id="SDR71913.1"/>
    </source>
</evidence>
<protein>
    <submittedName>
        <fullName evidence="1">Uncharacterized protein</fullName>
    </submittedName>
</protein>
<dbReference type="GeneID" id="36300081"/>
<evidence type="ECO:0000313" key="2">
    <source>
        <dbReference type="Proteomes" id="UP000182126"/>
    </source>
</evidence>
<dbReference type="RefSeq" id="WP_060921029.1">
    <property type="nucleotide sequence ID" value="NZ_LT629770.1"/>
</dbReference>
<sequence>MSERKPPNFTQQDTHELGAYLFDQDSEHVTQWMHEHIQNTRDMHALMEFLGRAIYKIFPLGLTKGVVVDENHYWAMKITGATQDYIDAGRIMTAAFNADWPTMTALIVAVLTHPHEYHAEVVVHLLSALGDGLRAASAEHEQGNQR</sequence>
<organism evidence="1 2">
    <name type="scientific">Microbacterium paraoxydans</name>
    <dbReference type="NCBI Taxonomy" id="199592"/>
    <lineage>
        <taxon>Bacteria</taxon>
        <taxon>Bacillati</taxon>
        <taxon>Actinomycetota</taxon>
        <taxon>Actinomycetes</taxon>
        <taxon>Micrococcales</taxon>
        <taxon>Microbacteriaceae</taxon>
        <taxon>Microbacterium</taxon>
    </lineage>
</organism>
<dbReference type="AlphaFoldDB" id="A0A1H1LBQ0"/>
<proteinExistence type="predicted"/>